<dbReference type="CDD" id="cd11715">
    <property type="entry name" value="THUMP_AdoMetMT"/>
    <property type="match status" value="1"/>
</dbReference>
<dbReference type="InterPro" id="IPR000241">
    <property type="entry name" value="RlmKL-like_Mtase"/>
</dbReference>
<comment type="caution">
    <text evidence="9">The sequence shown here is derived from an EMBL/GenBank/DDBJ whole genome shotgun (WGS) entry which is preliminary data.</text>
</comment>
<keyword evidence="4 6" id="KW-0808">Transferase</keyword>
<dbReference type="GO" id="GO:0052915">
    <property type="term" value="F:23S rRNA (guanine(2445)-N(2))-methyltransferase activity"/>
    <property type="evidence" value="ECO:0007669"/>
    <property type="project" value="UniProtKB-UniRule"/>
</dbReference>
<evidence type="ECO:0000256" key="6">
    <source>
        <dbReference type="HAMAP-Rule" id="MF_01858"/>
    </source>
</evidence>
<dbReference type="SMART" id="SM00981">
    <property type="entry name" value="THUMP"/>
    <property type="match status" value="1"/>
</dbReference>
<accession>A0A8J6N4E9</accession>
<proteinExistence type="inferred from homology"/>
<evidence type="ECO:0000313" key="10">
    <source>
        <dbReference type="Proteomes" id="UP000650524"/>
    </source>
</evidence>
<dbReference type="Gene3D" id="3.30.750.80">
    <property type="entry name" value="RNA methyltransferase domain (HRMD) like"/>
    <property type="match status" value="1"/>
</dbReference>
<evidence type="ECO:0000256" key="4">
    <source>
        <dbReference type="ARBA" id="ARBA00022679"/>
    </source>
</evidence>
<comment type="function">
    <text evidence="6">Specifically methylates the guanine in position 2445 (m2G2445) and the guanine in position 2069 (m7G2069) of 23S rRNA.</text>
</comment>
<dbReference type="Gene3D" id="3.30.2130.30">
    <property type="match status" value="1"/>
</dbReference>
<dbReference type="InterPro" id="IPR017244">
    <property type="entry name" value="23SrRNA_methyltr_KL"/>
</dbReference>
<dbReference type="NCBIfam" id="NF008748">
    <property type="entry name" value="PRK11783.1"/>
    <property type="match status" value="1"/>
</dbReference>
<evidence type="ECO:0000256" key="7">
    <source>
        <dbReference type="PROSITE-ProRule" id="PRU00529"/>
    </source>
</evidence>
<keyword evidence="5 6" id="KW-0949">S-adenosyl-L-methionine</keyword>
<dbReference type="InterPro" id="IPR004114">
    <property type="entry name" value="THUMP_dom"/>
</dbReference>
<evidence type="ECO:0000256" key="3">
    <source>
        <dbReference type="ARBA" id="ARBA00022603"/>
    </source>
</evidence>
<comment type="subcellular location">
    <subcellularLocation>
        <location evidence="6">Cytoplasm</location>
    </subcellularLocation>
</comment>
<dbReference type="Gene3D" id="3.40.50.150">
    <property type="entry name" value="Vaccinia Virus protein VP39"/>
    <property type="match status" value="2"/>
</dbReference>
<dbReference type="GO" id="GO:0070043">
    <property type="term" value="F:rRNA (guanine-N7-)-methyltransferase activity"/>
    <property type="evidence" value="ECO:0007669"/>
    <property type="project" value="UniProtKB-UniRule"/>
</dbReference>
<feature type="domain" description="THUMP" evidence="8">
    <location>
        <begin position="49"/>
        <end position="160"/>
    </location>
</feature>
<evidence type="ECO:0000259" key="8">
    <source>
        <dbReference type="PROSITE" id="PS51165"/>
    </source>
</evidence>
<gene>
    <name evidence="9" type="primary">rlmKL</name>
    <name evidence="6" type="synonym">rlmL</name>
    <name evidence="9" type="ORF">H8E19_18800</name>
</gene>
<keyword evidence="7" id="KW-0694">RNA-binding</keyword>
<dbReference type="GO" id="GO:0003723">
    <property type="term" value="F:RNA binding"/>
    <property type="evidence" value="ECO:0007669"/>
    <property type="project" value="UniProtKB-UniRule"/>
</dbReference>
<dbReference type="EC" id="2.1.1.264" evidence="6"/>
<dbReference type="PROSITE" id="PS51165">
    <property type="entry name" value="THUMP"/>
    <property type="match status" value="1"/>
</dbReference>
<dbReference type="InterPro" id="IPR029063">
    <property type="entry name" value="SAM-dependent_MTases_sf"/>
</dbReference>
<protein>
    <recommendedName>
        <fullName evidence="6">Ribosomal RNA large subunit methyltransferase K/L</fullName>
    </recommendedName>
    <domain>
        <recommendedName>
            <fullName evidence="6">23S rRNA m2G2445 methyltransferase</fullName>
            <ecNumber evidence="6">2.1.1.173</ecNumber>
        </recommendedName>
        <alternativeName>
            <fullName evidence="6">rRNA (guanine-N(2)-)-methyltransferase RlmL</fullName>
        </alternativeName>
    </domain>
    <domain>
        <recommendedName>
            <fullName evidence="6">23S rRNA m7G2069 methyltransferase</fullName>
            <ecNumber evidence="6">2.1.1.264</ecNumber>
        </recommendedName>
        <alternativeName>
            <fullName evidence="6">rRNA (guanine-N(7)-)-methyltransferase RlmK</fullName>
        </alternativeName>
    </domain>
</protein>
<evidence type="ECO:0000256" key="5">
    <source>
        <dbReference type="ARBA" id="ARBA00022691"/>
    </source>
</evidence>
<dbReference type="Pfam" id="PF10672">
    <property type="entry name" value="Methyltrans_SAM"/>
    <property type="match status" value="1"/>
</dbReference>
<keyword evidence="3 6" id="KW-0489">Methyltransferase</keyword>
<name>A0A8J6N4E9_9DELT</name>
<dbReference type="SUPFAM" id="SSF53335">
    <property type="entry name" value="S-adenosyl-L-methionine-dependent methyltransferases"/>
    <property type="match status" value="2"/>
</dbReference>
<dbReference type="PANTHER" id="PTHR47313:SF1">
    <property type="entry name" value="RIBOSOMAL RNA LARGE SUBUNIT METHYLTRANSFERASE K_L"/>
    <property type="match status" value="1"/>
</dbReference>
<comment type="catalytic activity">
    <reaction evidence="6">
        <text>guanosine(2445) in 23S rRNA + S-adenosyl-L-methionine = N(2)-methylguanosine(2445) in 23S rRNA + S-adenosyl-L-homocysteine + H(+)</text>
        <dbReference type="Rhea" id="RHEA:42740"/>
        <dbReference type="Rhea" id="RHEA-COMP:10215"/>
        <dbReference type="Rhea" id="RHEA-COMP:10216"/>
        <dbReference type="ChEBI" id="CHEBI:15378"/>
        <dbReference type="ChEBI" id="CHEBI:57856"/>
        <dbReference type="ChEBI" id="CHEBI:59789"/>
        <dbReference type="ChEBI" id="CHEBI:74269"/>
        <dbReference type="ChEBI" id="CHEBI:74481"/>
        <dbReference type="EC" id="2.1.1.173"/>
    </reaction>
</comment>
<organism evidence="9 10">
    <name type="scientific">Candidatus Desulfacyla euxinica</name>
    <dbReference type="NCBI Taxonomy" id="2841693"/>
    <lineage>
        <taxon>Bacteria</taxon>
        <taxon>Deltaproteobacteria</taxon>
        <taxon>Candidatus Desulfacyla</taxon>
    </lineage>
</organism>
<dbReference type="EMBL" id="JACNJD010000388">
    <property type="protein sequence ID" value="MBC8179459.1"/>
    <property type="molecule type" value="Genomic_DNA"/>
</dbReference>
<evidence type="ECO:0000313" key="9">
    <source>
        <dbReference type="EMBL" id="MBC8179459.1"/>
    </source>
</evidence>
<evidence type="ECO:0000256" key="2">
    <source>
        <dbReference type="ARBA" id="ARBA00022552"/>
    </source>
</evidence>
<keyword evidence="2 6" id="KW-0698">rRNA processing</keyword>
<dbReference type="CDD" id="cd02440">
    <property type="entry name" value="AdoMet_MTases"/>
    <property type="match status" value="1"/>
</dbReference>
<reference evidence="9 10" key="1">
    <citation type="submission" date="2020-08" db="EMBL/GenBank/DDBJ databases">
        <title>Bridging the membrane lipid divide: bacteria of the FCB group superphylum have the potential to synthesize archaeal ether lipids.</title>
        <authorList>
            <person name="Villanueva L."/>
            <person name="Von Meijenfeldt F.A.B."/>
            <person name="Westbye A.B."/>
            <person name="Yadav S."/>
            <person name="Hopmans E.C."/>
            <person name="Dutilh B.E."/>
            <person name="Sinninghe Damste J.S."/>
        </authorList>
    </citation>
    <scope>NUCLEOTIDE SEQUENCE [LARGE SCALE GENOMIC DNA]</scope>
    <source>
        <strain evidence="9">NIOZ-UU27</strain>
    </source>
</reference>
<dbReference type="Proteomes" id="UP000650524">
    <property type="component" value="Unassembled WGS sequence"/>
</dbReference>
<dbReference type="Pfam" id="PF02926">
    <property type="entry name" value="THUMP"/>
    <property type="match status" value="1"/>
</dbReference>
<dbReference type="Pfam" id="PF01170">
    <property type="entry name" value="UPF0020"/>
    <property type="match status" value="1"/>
</dbReference>
<dbReference type="EC" id="2.1.1.173" evidence="6"/>
<dbReference type="Pfam" id="PF22020">
    <property type="entry name" value="RlmL_1st"/>
    <property type="match status" value="1"/>
</dbReference>
<comment type="similarity">
    <text evidence="6">Belongs to the methyltransferase superfamily. RlmKL family.</text>
</comment>
<dbReference type="PIRSF" id="PIRSF037618">
    <property type="entry name" value="RNA_Mtase_bacteria_prd"/>
    <property type="match status" value="1"/>
</dbReference>
<dbReference type="AlphaFoldDB" id="A0A8J6N4E9"/>
<sequence length="730" mass="82931">MAPINNPVKFFAVAPKGVETPLVNELKSLGAGEVKQSRSGAFFEGDLEMGYRACLWLRTANRVLLPIASFRAETPEDLYRGVQNIPWAEHLNPNGTLAVDFKSSRSKINHSHYGALKVKDAIVDQFRDQFEKRPSVDRARPDVRVNVYLLEDEAAVSIDLSGESLHKRGYRTGAGEAPLKENLAAAILMCAGWPEVARRGGGLIDPMTGSGTLPIEAALMASDSAPSLLREYFGFLNWNGHRPEIWERLLKEAEERKSAGMKKLPPIVGYDADSKGVKNAVASLERVGLRGFIHFERREFAACVPHPKMKNVPGMVVLNPPYGERLGEIRELKPLYASIGRRLKEHFRGWRASLFTGNVDLGKRMGIRAEKKYSLFNGALECKLLNFRIEPEWFVETEHRIFRPELAETLIKPDPAAEMFANRLRKNLKRFRKRFRKENITCFRVYDQDLPEYAVAVDIYGKWVHVQEYKAPNTVDPEKAEARLKDVLLVLPGLLDTPRGNIFLKERRRQKGKAQYGKQGADGVFHQVDEKDCRFLVNFTDYIDTGLFLDQRITRSMIRDLAAGKRFLNLFAYTGTATVYAAKGGAKSTTSVDMSKVYLGWAKRNLALNGFGYNRHFFQHADCLNWLKGTRQRYDLIFLDPPTFSNSKKLKMVFDVQKDHVKLIRLVAGLLENDGIILFSTNYRKFKMDLASLNEFQVEDLSRTTLPPDFERKPKGHHCWKITNSGLMPE</sequence>
<dbReference type="GO" id="GO:0005737">
    <property type="term" value="C:cytoplasm"/>
    <property type="evidence" value="ECO:0007669"/>
    <property type="project" value="UniProtKB-SubCell"/>
</dbReference>
<dbReference type="PANTHER" id="PTHR47313">
    <property type="entry name" value="RIBOSOMAL RNA LARGE SUBUNIT METHYLTRANSFERASE K/L"/>
    <property type="match status" value="1"/>
</dbReference>
<dbReference type="HAMAP" id="MF_01858">
    <property type="entry name" value="23SrRNA_methyltr_KL"/>
    <property type="match status" value="1"/>
</dbReference>
<dbReference type="InterPro" id="IPR019614">
    <property type="entry name" value="SAM-dep_methyl-trfase"/>
</dbReference>
<comment type="catalytic activity">
    <reaction evidence="6">
        <text>guanosine(2069) in 23S rRNA + S-adenosyl-L-methionine = N(2)-methylguanosine(2069) in 23S rRNA + S-adenosyl-L-homocysteine + H(+)</text>
        <dbReference type="Rhea" id="RHEA:43772"/>
        <dbReference type="Rhea" id="RHEA-COMP:10688"/>
        <dbReference type="Rhea" id="RHEA-COMP:10689"/>
        <dbReference type="ChEBI" id="CHEBI:15378"/>
        <dbReference type="ChEBI" id="CHEBI:57856"/>
        <dbReference type="ChEBI" id="CHEBI:59789"/>
        <dbReference type="ChEBI" id="CHEBI:74269"/>
        <dbReference type="ChEBI" id="CHEBI:74481"/>
        <dbReference type="EC" id="2.1.1.264"/>
    </reaction>
</comment>
<keyword evidence="1 6" id="KW-0963">Cytoplasm</keyword>
<evidence type="ECO:0000256" key="1">
    <source>
        <dbReference type="ARBA" id="ARBA00022490"/>
    </source>
</evidence>
<dbReference type="InterPro" id="IPR054170">
    <property type="entry name" value="RlmL_1st"/>
</dbReference>